<dbReference type="Pfam" id="PF00535">
    <property type="entry name" value="Glycos_transf_2"/>
    <property type="match status" value="1"/>
</dbReference>
<dbReference type="GO" id="GO:0016757">
    <property type="term" value="F:glycosyltransferase activity"/>
    <property type="evidence" value="ECO:0007669"/>
    <property type="project" value="UniProtKB-KW"/>
</dbReference>
<evidence type="ECO:0000256" key="2">
    <source>
        <dbReference type="ARBA" id="ARBA00022475"/>
    </source>
</evidence>
<keyword evidence="3" id="KW-0328">Glycosyltransferase</keyword>
<dbReference type="InterPro" id="IPR001173">
    <property type="entry name" value="Glyco_trans_2-like"/>
</dbReference>
<dbReference type="EMBL" id="MHPP01000024">
    <property type="protein sequence ID" value="OGZ84034.1"/>
    <property type="molecule type" value="Genomic_DNA"/>
</dbReference>
<reference evidence="7 8" key="1">
    <citation type="journal article" date="2016" name="Nat. Commun.">
        <title>Thousands of microbial genomes shed light on interconnected biogeochemical processes in an aquifer system.</title>
        <authorList>
            <person name="Anantharaman K."/>
            <person name="Brown C.T."/>
            <person name="Hug L.A."/>
            <person name="Sharon I."/>
            <person name="Castelle C.J."/>
            <person name="Probst A.J."/>
            <person name="Thomas B.C."/>
            <person name="Singh A."/>
            <person name="Wilkins M.J."/>
            <person name="Karaoz U."/>
            <person name="Brodie E.L."/>
            <person name="Williams K.H."/>
            <person name="Hubbard S.S."/>
            <person name="Banfield J.F."/>
        </authorList>
    </citation>
    <scope>NUCLEOTIDE SEQUENCE [LARGE SCALE GENOMIC DNA]</scope>
</reference>
<dbReference type="InterPro" id="IPR029044">
    <property type="entry name" value="Nucleotide-diphossugar_trans"/>
</dbReference>
<evidence type="ECO:0000256" key="1">
    <source>
        <dbReference type="ARBA" id="ARBA00004236"/>
    </source>
</evidence>
<dbReference type="Gene3D" id="3.90.550.10">
    <property type="entry name" value="Spore Coat Polysaccharide Biosynthesis Protein SpsA, Chain A"/>
    <property type="match status" value="1"/>
</dbReference>
<dbReference type="STRING" id="1802229.A2401_00705"/>
<name>A0A1G2JAE4_9BACT</name>
<keyword evidence="2" id="KW-1003">Cell membrane</keyword>
<sequence>MLSIIIPTLNEEDYLPMLLKSIKKQDFKDYEIIVADAGSKDKTLEIAKKYGCVTTRGGAPARGRNAGAKIAKGEIMFFLDADTVLPDDFLKKSLEEFNLRKLDFASFCFDSPSKENAFHFMLDFYNKMVVMLEKITPYSIIGVLIKKDFFDKTKGYDETLKLSEDRDFGARAAEHGKFGIIRSAQVFISDRRFKKDGWATTTIKYLLSELYTFFIGPVRSDIFNYKFNHYKDN</sequence>
<accession>A0A1G2JAE4</accession>
<dbReference type="PANTHER" id="PTHR43646">
    <property type="entry name" value="GLYCOSYLTRANSFERASE"/>
    <property type="match status" value="1"/>
</dbReference>
<keyword evidence="5" id="KW-0472">Membrane</keyword>
<dbReference type="PANTHER" id="PTHR43646:SF2">
    <property type="entry name" value="GLYCOSYLTRANSFERASE 2-LIKE DOMAIN-CONTAINING PROTEIN"/>
    <property type="match status" value="1"/>
</dbReference>
<dbReference type="GO" id="GO:0005886">
    <property type="term" value="C:plasma membrane"/>
    <property type="evidence" value="ECO:0007669"/>
    <property type="project" value="UniProtKB-SubCell"/>
</dbReference>
<dbReference type="SUPFAM" id="SSF53448">
    <property type="entry name" value="Nucleotide-diphospho-sugar transferases"/>
    <property type="match status" value="1"/>
</dbReference>
<organism evidence="7 8">
    <name type="scientific">Candidatus Staskawiczbacteria bacterium RIFOXYC1_FULL_38_18</name>
    <dbReference type="NCBI Taxonomy" id="1802229"/>
    <lineage>
        <taxon>Bacteria</taxon>
        <taxon>Candidatus Staskawicziibacteriota</taxon>
    </lineage>
</organism>
<evidence type="ECO:0000256" key="4">
    <source>
        <dbReference type="ARBA" id="ARBA00022679"/>
    </source>
</evidence>
<gene>
    <name evidence="7" type="ORF">A2401_00705</name>
</gene>
<evidence type="ECO:0000313" key="7">
    <source>
        <dbReference type="EMBL" id="OGZ84034.1"/>
    </source>
</evidence>
<protein>
    <recommendedName>
        <fullName evidence="6">Glycosyltransferase 2-like domain-containing protein</fullName>
    </recommendedName>
</protein>
<evidence type="ECO:0000313" key="8">
    <source>
        <dbReference type="Proteomes" id="UP000177751"/>
    </source>
</evidence>
<evidence type="ECO:0000259" key="6">
    <source>
        <dbReference type="Pfam" id="PF00535"/>
    </source>
</evidence>
<proteinExistence type="predicted"/>
<dbReference type="Proteomes" id="UP000177751">
    <property type="component" value="Unassembled WGS sequence"/>
</dbReference>
<comment type="subcellular location">
    <subcellularLocation>
        <location evidence="1">Cell membrane</location>
    </subcellularLocation>
</comment>
<evidence type="ECO:0000256" key="5">
    <source>
        <dbReference type="ARBA" id="ARBA00023136"/>
    </source>
</evidence>
<feature type="domain" description="Glycosyltransferase 2-like" evidence="6">
    <location>
        <begin position="3"/>
        <end position="121"/>
    </location>
</feature>
<evidence type="ECO:0000256" key="3">
    <source>
        <dbReference type="ARBA" id="ARBA00022676"/>
    </source>
</evidence>
<dbReference type="AlphaFoldDB" id="A0A1G2JAE4"/>
<comment type="caution">
    <text evidence="7">The sequence shown here is derived from an EMBL/GenBank/DDBJ whole genome shotgun (WGS) entry which is preliminary data.</text>
</comment>
<keyword evidence="4" id="KW-0808">Transferase</keyword>